<dbReference type="RefSeq" id="WP_092684975.1">
    <property type="nucleotide sequence ID" value="NZ_FODT01000007.1"/>
</dbReference>
<organism evidence="3 4">
    <name type="scientific">Rhodopseudomonas pseudopalustris</name>
    <dbReference type="NCBI Taxonomy" id="1513892"/>
    <lineage>
        <taxon>Bacteria</taxon>
        <taxon>Pseudomonadati</taxon>
        <taxon>Pseudomonadota</taxon>
        <taxon>Alphaproteobacteria</taxon>
        <taxon>Hyphomicrobiales</taxon>
        <taxon>Nitrobacteraceae</taxon>
        <taxon>Rhodopseudomonas</taxon>
    </lineage>
</organism>
<evidence type="ECO:0000259" key="2">
    <source>
        <dbReference type="Pfam" id="PF12275"/>
    </source>
</evidence>
<proteinExistence type="predicted"/>
<reference evidence="4" key="1">
    <citation type="submission" date="2016-10" db="EMBL/GenBank/DDBJ databases">
        <authorList>
            <person name="Varghese N."/>
            <person name="Submissions S."/>
        </authorList>
    </citation>
    <scope>NUCLEOTIDE SEQUENCE [LARGE SCALE GENOMIC DNA]</scope>
    <source>
        <strain evidence="4">DSM 123</strain>
    </source>
</reference>
<dbReference type="Proteomes" id="UP000199615">
    <property type="component" value="Unassembled WGS sequence"/>
</dbReference>
<protein>
    <recommendedName>
        <fullName evidence="2">DUF3616 domain-containing protein</fullName>
    </recommendedName>
</protein>
<feature type="chain" id="PRO_5011491746" description="DUF3616 domain-containing protein" evidence="1">
    <location>
        <begin position="25"/>
        <end position="335"/>
    </location>
</feature>
<keyword evidence="1" id="KW-0732">Signal</keyword>
<gene>
    <name evidence="3" type="ORF">SAMN05444123_107274</name>
</gene>
<dbReference type="EMBL" id="FODT01000007">
    <property type="protein sequence ID" value="SEP07308.1"/>
    <property type="molecule type" value="Genomic_DNA"/>
</dbReference>
<evidence type="ECO:0000313" key="4">
    <source>
        <dbReference type="Proteomes" id="UP000199615"/>
    </source>
</evidence>
<keyword evidence="4" id="KW-1185">Reference proteome</keyword>
<dbReference type="AlphaFoldDB" id="A0A1H8UXL3"/>
<accession>A0A1H8UXL3</accession>
<dbReference type="OrthoDB" id="423529at2"/>
<evidence type="ECO:0000256" key="1">
    <source>
        <dbReference type="SAM" id="SignalP"/>
    </source>
</evidence>
<name>A0A1H8UXL3_9BRAD</name>
<sequence length="335" mass="35656">MTPPFRSLLTTLACAALCGNPAAAAADRIKPEPTQWTSSGDLGKSADARQNLSGAACAPTSPPLRSCLIVNDEKKYAQAFSIAGTALTPGAVIRLVDKGDDGDPDAEATAYDDSHFYVTGSHGRKRHDWKAHNPSSYALFRFPLDKDGQPIFVGDEKVQGLAHSARLAEALKSINPVAAYFDQPLDEGGINIEGLALRGTRMYLGLRGPSRDGEAFIVSIDKAAPFTPDAPLDAKLHSLKLGRHAGIRDLAAVKDGLLVLSGPVNEQTDAAPAVFLWRADDQIAKLGELELPDVKGSAKAETLLVLQDADGAPLRVLVMFDGPDNGRPTEYVLRR</sequence>
<feature type="domain" description="DUF3616" evidence="2">
    <location>
        <begin position="158"/>
        <end position="329"/>
    </location>
</feature>
<evidence type="ECO:0000313" key="3">
    <source>
        <dbReference type="EMBL" id="SEP07308.1"/>
    </source>
</evidence>
<dbReference type="Pfam" id="PF12275">
    <property type="entry name" value="DUF3616"/>
    <property type="match status" value="1"/>
</dbReference>
<feature type="signal peptide" evidence="1">
    <location>
        <begin position="1"/>
        <end position="24"/>
    </location>
</feature>
<dbReference type="InterPro" id="IPR022060">
    <property type="entry name" value="DUF3616"/>
</dbReference>